<sequence>MAYSTHSQPIPTPQLDARQPNYDNSTAGQDPSSPDNYFREEINNRLTRSQSSPLHNKNMGGLFPPHRSTSPLRSTSPAETIDMEKGEFTMKAEEMQHNPHAALVSGVNPPLPFMQRIRHFTWAWYTLTMSTGGVATLISIQPHSFPGLITIGAVFYVLNLIFFALLCAMMLLRFAKFPGTLKESLKHEREGLFLGPFWLSVATIITGTQKYVIQAYEQGDGMRTWMQTTMLIAFYVYTICTFLSAVFQYTYLFNSLTYKLDKFMPSWLLPIFPIMLSGTIASVIASDQPIPARYAIVFVGLGCQGLGFTVALIFYAHYIGRLMSVGLPCREHRGAMFIGVGPPSFTALALIGMANAIPVDLNLVDPSMAFYSGATIRVIAVIAACSLWVLALWFFCIALVAVLLSRPKLFHLGWWAMVFPNTGFTIATISIGRALRSESMLYMGNAMSIGIVCMWVFVLFMNIRAVVVRDIMYPHMDEDVAD</sequence>
<protein>
    <recommendedName>
        <fullName evidence="11">Malic acid transport protein</fullName>
    </recommendedName>
</protein>
<dbReference type="Proteomes" id="UP000447873">
    <property type="component" value="Unassembled WGS sequence"/>
</dbReference>
<comment type="caution">
    <text evidence="7">The sequence shown here is derived from an EMBL/GenBank/DDBJ whole genome shotgun (WGS) entry which is preliminary data.</text>
</comment>
<evidence type="ECO:0000256" key="6">
    <source>
        <dbReference type="SAM" id="Phobius"/>
    </source>
</evidence>
<evidence type="ECO:0000313" key="9">
    <source>
        <dbReference type="Proteomes" id="UP000447873"/>
    </source>
</evidence>
<keyword evidence="4 6" id="KW-0472">Membrane</keyword>
<comment type="subcellular location">
    <subcellularLocation>
        <location evidence="1">Membrane</location>
        <topology evidence="1">Multi-pass membrane protein</topology>
    </subcellularLocation>
</comment>
<keyword evidence="3 6" id="KW-1133">Transmembrane helix</keyword>
<feature type="compositionally biased region" description="Polar residues" evidence="5">
    <location>
        <begin position="21"/>
        <end position="35"/>
    </location>
</feature>
<feature type="transmembrane region" description="Helical" evidence="6">
    <location>
        <begin position="441"/>
        <end position="463"/>
    </location>
</feature>
<evidence type="ECO:0000256" key="2">
    <source>
        <dbReference type="ARBA" id="ARBA00022692"/>
    </source>
</evidence>
<feature type="transmembrane region" description="Helical" evidence="6">
    <location>
        <begin position="412"/>
        <end position="435"/>
    </location>
</feature>
<proteinExistence type="predicted"/>
<feature type="transmembrane region" description="Helical" evidence="6">
    <location>
        <begin position="292"/>
        <end position="315"/>
    </location>
</feature>
<dbReference type="PANTHER" id="PTHR31162:SF0">
    <property type="entry name" value="MALIC ACID TRANSPORT PROTEIN"/>
    <property type="match status" value="1"/>
</dbReference>
<evidence type="ECO:0000256" key="4">
    <source>
        <dbReference type="ARBA" id="ARBA00023136"/>
    </source>
</evidence>
<dbReference type="Gene3D" id="1.50.10.150">
    <property type="entry name" value="Voltage-dependent anion channel"/>
    <property type="match status" value="1"/>
</dbReference>
<gene>
    <name evidence="8" type="ORF">EG327_003746</name>
    <name evidence="7" type="ORF">EG328_002418</name>
</gene>
<dbReference type="AlphaFoldDB" id="A0A8H3UTB1"/>
<dbReference type="Proteomes" id="UP000490939">
    <property type="component" value="Unassembled WGS sequence"/>
</dbReference>
<evidence type="ECO:0000256" key="1">
    <source>
        <dbReference type="ARBA" id="ARBA00004141"/>
    </source>
</evidence>
<dbReference type="EMBL" id="WNWR01000230">
    <property type="protein sequence ID" value="KAE9987638.1"/>
    <property type="molecule type" value="Genomic_DNA"/>
</dbReference>
<dbReference type="Pfam" id="PF03595">
    <property type="entry name" value="SLAC1"/>
    <property type="match status" value="1"/>
</dbReference>
<evidence type="ECO:0000313" key="8">
    <source>
        <dbReference type="EMBL" id="KAE9987638.1"/>
    </source>
</evidence>
<feature type="transmembrane region" description="Helical" evidence="6">
    <location>
        <begin position="122"/>
        <end position="141"/>
    </location>
</feature>
<feature type="region of interest" description="Disordered" evidence="5">
    <location>
        <begin position="1"/>
        <end position="78"/>
    </location>
</feature>
<feature type="transmembrane region" description="Helical" evidence="6">
    <location>
        <begin position="378"/>
        <end position="405"/>
    </location>
</feature>
<feature type="transmembrane region" description="Helical" evidence="6">
    <location>
        <begin position="336"/>
        <end position="358"/>
    </location>
</feature>
<keyword evidence="10" id="KW-1185">Reference proteome</keyword>
<dbReference type="OrthoDB" id="2901184at2759"/>
<feature type="transmembrane region" description="Helical" evidence="6">
    <location>
        <begin position="192"/>
        <end position="212"/>
    </location>
</feature>
<dbReference type="CDD" id="cd09317">
    <property type="entry name" value="TDT_Mae1_like"/>
    <property type="match status" value="1"/>
</dbReference>
<evidence type="ECO:0000313" key="7">
    <source>
        <dbReference type="EMBL" id="KAE9976772.1"/>
    </source>
</evidence>
<organism evidence="7 9">
    <name type="scientific">Venturia inaequalis</name>
    <name type="common">Apple scab fungus</name>
    <dbReference type="NCBI Taxonomy" id="5025"/>
    <lineage>
        <taxon>Eukaryota</taxon>
        <taxon>Fungi</taxon>
        <taxon>Dikarya</taxon>
        <taxon>Ascomycota</taxon>
        <taxon>Pezizomycotina</taxon>
        <taxon>Dothideomycetes</taxon>
        <taxon>Pleosporomycetidae</taxon>
        <taxon>Venturiales</taxon>
        <taxon>Venturiaceae</taxon>
        <taxon>Venturia</taxon>
    </lineage>
</organism>
<evidence type="ECO:0008006" key="11">
    <source>
        <dbReference type="Google" id="ProtNLM"/>
    </source>
</evidence>
<dbReference type="EMBL" id="WNWS01000167">
    <property type="protein sequence ID" value="KAE9976772.1"/>
    <property type="molecule type" value="Genomic_DNA"/>
</dbReference>
<dbReference type="PANTHER" id="PTHR31162">
    <property type="entry name" value="MALIC ACID TRANSPORT PROTEIN-RELATED"/>
    <property type="match status" value="1"/>
</dbReference>
<name>A0A8H3UTB1_VENIN</name>
<evidence type="ECO:0000313" key="10">
    <source>
        <dbReference type="Proteomes" id="UP000490939"/>
    </source>
</evidence>
<keyword evidence="2 6" id="KW-0812">Transmembrane</keyword>
<evidence type="ECO:0000256" key="5">
    <source>
        <dbReference type="SAM" id="MobiDB-lite"/>
    </source>
</evidence>
<dbReference type="InterPro" id="IPR004695">
    <property type="entry name" value="SLAC1/Mae1/Ssu1/TehA"/>
</dbReference>
<dbReference type="InterPro" id="IPR038665">
    <property type="entry name" value="Voltage-dep_anion_channel_sf"/>
</dbReference>
<feature type="transmembrane region" description="Helical" evidence="6">
    <location>
        <begin position="266"/>
        <end position="286"/>
    </location>
</feature>
<accession>A0A8H3UTB1</accession>
<feature type="transmembrane region" description="Helical" evidence="6">
    <location>
        <begin position="232"/>
        <end position="254"/>
    </location>
</feature>
<dbReference type="GO" id="GO:0015140">
    <property type="term" value="F:malate transmembrane transporter activity"/>
    <property type="evidence" value="ECO:0007669"/>
    <property type="project" value="InterPro"/>
</dbReference>
<dbReference type="InterPro" id="IPR030185">
    <property type="entry name" value="Mae1"/>
</dbReference>
<feature type="transmembrane region" description="Helical" evidence="6">
    <location>
        <begin position="147"/>
        <end position="172"/>
    </location>
</feature>
<feature type="compositionally biased region" description="Polar residues" evidence="5">
    <location>
        <begin position="67"/>
        <end position="78"/>
    </location>
</feature>
<evidence type="ECO:0000256" key="3">
    <source>
        <dbReference type="ARBA" id="ARBA00022989"/>
    </source>
</evidence>
<reference evidence="7 9" key="1">
    <citation type="submission" date="2018-12" db="EMBL/GenBank/DDBJ databases">
        <title>Venturia inaequalis Genome Resource.</title>
        <authorList>
            <person name="Lichtner F.J."/>
        </authorList>
    </citation>
    <scope>NUCLEOTIDE SEQUENCE [LARGE SCALE GENOMIC DNA]</scope>
    <source>
        <strain evidence="7 9">120213</strain>
        <strain evidence="8 10">DMI_063113</strain>
    </source>
</reference>
<feature type="compositionally biased region" description="Polar residues" evidence="5">
    <location>
        <begin position="44"/>
        <end position="55"/>
    </location>
</feature>
<dbReference type="GO" id="GO:0016020">
    <property type="term" value="C:membrane"/>
    <property type="evidence" value="ECO:0007669"/>
    <property type="project" value="UniProtKB-SubCell"/>
</dbReference>